<evidence type="ECO:0000259" key="2">
    <source>
        <dbReference type="Pfam" id="PF13349"/>
    </source>
</evidence>
<feature type="domain" description="DUF4097" evidence="2">
    <location>
        <begin position="47"/>
        <end position="296"/>
    </location>
</feature>
<feature type="region of interest" description="Disordered" evidence="1">
    <location>
        <begin position="273"/>
        <end position="299"/>
    </location>
</feature>
<evidence type="ECO:0000256" key="1">
    <source>
        <dbReference type="SAM" id="MobiDB-lite"/>
    </source>
</evidence>
<reference evidence="4" key="1">
    <citation type="journal article" date="2019" name="Int. J. Syst. Evol. Microbiol.">
        <title>The Global Catalogue of Microorganisms (GCM) 10K type strain sequencing project: providing services to taxonomists for standard genome sequencing and annotation.</title>
        <authorList>
            <consortium name="The Broad Institute Genomics Platform"/>
            <consortium name="The Broad Institute Genome Sequencing Center for Infectious Disease"/>
            <person name="Wu L."/>
            <person name="Ma J."/>
        </authorList>
    </citation>
    <scope>NUCLEOTIDE SEQUENCE [LARGE SCALE GENOMIC DNA]</scope>
    <source>
        <strain evidence="4">CGMCC 1.15353</strain>
    </source>
</reference>
<comment type="caution">
    <text evidence="3">The sequence shown here is derived from an EMBL/GenBank/DDBJ whole genome shotgun (WGS) entry which is preliminary data.</text>
</comment>
<dbReference type="InterPro" id="IPR025164">
    <property type="entry name" value="Toastrack_DUF4097"/>
</dbReference>
<feature type="compositionally biased region" description="Basic and acidic residues" evidence="1">
    <location>
        <begin position="273"/>
        <end position="289"/>
    </location>
</feature>
<accession>A0ABQ1QBB5</accession>
<gene>
    <name evidence="3" type="ORF">GCM10011389_31980</name>
</gene>
<sequence>MKVFIKWVSLVFIIGILGTLVSLQVTGAFSQEIVDVFEEKKVKGSSIKYLSVDTSSADIDIVQSQDDTIYVQWGGKASKGVWEDYELNTTKKGDELSVKLRQKDILGFQFGFIQKDLKLTVRLPKKLYEGLTLSSSSGDIRVNDQHSNTVSIKTSSGDMELAKIKISEEINTRSSSGTIRLKEVYANRFLTDTSSGDVVGETMEVAQIIGDSSSGTIDFSELMLTGDLEIKTSSGDVYLQFAQVPDSFIIDYESSSGDERVNLDGIDYERKAEHEVKGQKGSGDQRIEIRTSSGDFRAQ</sequence>
<name>A0ABQ1QBB5_9BACI</name>
<keyword evidence="4" id="KW-1185">Reference proteome</keyword>
<proteinExistence type="predicted"/>
<organism evidence="3 4">
    <name type="scientific">Pontibacillus salipaludis</name>
    <dbReference type="NCBI Taxonomy" id="1697394"/>
    <lineage>
        <taxon>Bacteria</taxon>
        <taxon>Bacillati</taxon>
        <taxon>Bacillota</taxon>
        <taxon>Bacilli</taxon>
        <taxon>Bacillales</taxon>
        <taxon>Bacillaceae</taxon>
        <taxon>Pontibacillus</taxon>
    </lineage>
</organism>
<dbReference type="Proteomes" id="UP000642571">
    <property type="component" value="Unassembled WGS sequence"/>
</dbReference>
<dbReference type="RefSeq" id="WP_188655390.1">
    <property type="nucleotide sequence ID" value="NZ_BMIN01000016.1"/>
</dbReference>
<protein>
    <submittedName>
        <fullName evidence="3">Cell surface protein</fullName>
    </submittedName>
</protein>
<evidence type="ECO:0000313" key="3">
    <source>
        <dbReference type="EMBL" id="GGD21913.1"/>
    </source>
</evidence>
<dbReference type="Pfam" id="PF13349">
    <property type="entry name" value="DUF4097"/>
    <property type="match status" value="1"/>
</dbReference>
<dbReference type="EMBL" id="BMIN01000016">
    <property type="protein sequence ID" value="GGD21913.1"/>
    <property type="molecule type" value="Genomic_DNA"/>
</dbReference>
<dbReference type="Gene3D" id="2.160.20.120">
    <property type="match status" value="1"/>
</dbReference>
<feature type="compositionally biased region" description="Polar residues" evidence="1">
    <location>
        <begin position="290"/>
        <end position="299"/>
    </location>
</feature>
<evidence type="ECO:0000313" key="4">
    <source>
        <dbReference type="Proteomes" id="UP000642571"/>
    </source>
</evidence>